<evidence type="ECO:0000313" key="3">
    <source>
        <dbReference type="Proteomes" id="UP000813018"/>
    </source>
</evidence>
<dbReference type="EMBL" id="JAHYXK010000021">
    <property type="protein sequence ID" value="MBW7468902.1"/>
    <property type="molecule type" value="Genomic_DNA"/>
</dbReference>
<feature type="chain" id="PRO_5045837605" evidence="1">
    <location>
        <begin position="24"/>
        <end position="113"/>
    </location>
</feature>
<gene>
    <name evidence="2" type="ORF">K0O23_17635</name>
</gene>
<evidence type="ECO:0000256" key="1">
    <source>
        <dbReference type="SAM" id="SignalP"/>
    </source>
</evidence>
<dbReference type="RefSeq" id="WP_219878773.1">
    <property type="nucleotide sequence ID" value="NZ_JAHYXK010000021.1"/>
</dbReference>
<name>A0ABS7CYJ3_9BACT</name>
<dbReference type="PROSITE" id="PS51257">
    <property type="entry name" value="PROKAR_LIPOPROTEIN"/>
    <property type="match status" value="1"/>
</dbReference>
<dbReference type="Proteomes" id="UP000813018">
    <property type="component" value="Unassembled WGS sequence"/>
</dbReference>
<protein>
    <submittedName>
        <fullName evidence="2">Uncharacterized protein</fullName>
    </submittedName>
</protein>
<keyword evidence="1" id="KW-0732">Signal</keyword>
<keyword evidence="3" id="KW-1185">Reference proteome</keyword>
<comment type="caution">
    <text evidence="2">The sequence shown here is derived from an EMBL/GenBank/DDBJ whole genome shotgun (WGS) entry which is preliminary data.</text>
</comment>
<sequence length="113" mass="12974">MKNKLLKFLTLLLLFTTACQVHDGDLVSPKEEKNAQLKMSKITSLNKEPQIQNILSKIDLKLSNQRVTGKPWSLSDVDTDYILKMLQYDSTFYAYTFNIPKAVTRSYLKNTLA</sequence>
<reference evidence="2 3" key="1">
    <citation type="journal article" date="2016" name="Int. J. Syst. Evol. Microbiol.">
        <title>Pontibacter aydingkolensis sp. nov., isolated from soil of a salt lake.</title>
        <authorList>
            <person name="Osman G."/>
            <person name="Zhang T."/>
            <person name="Lou K."/>
            <person name="Gao Y."/>
            <person name="Chang W."/>
            <person name="Lin Q."/>
            <person name="Yang H.M."/>
            <person name="Huo X.D."/>
            <person name="Wang N."/>
        </authorList>
    </citation>
    <scope>NUCLEOTIDE SEQUENCE [LARGE SCALE GENOMIC DNA]</scope>
    <source>
        <strain evidence="2 3">KACC 19255</strain>
    </source>
</reference>
<feature type="signal peptide" evidence="1">
    <location>
        <begin position="1"/>
        <end position="23"/>
    </location>
</feature>
<organism evidence="2 3">
    <name type="scientific">Pontibacter aydingkolensis</name>
    <dbReference type="NCBI Taxonomy" id="1911536"/>
    <lineage>
        <taxon>Bacteria</taxon>
        <taxon>Pseudomonadati</taxon>
        <taxon>Bacteroidota</taxon>
        <taxon>Cytophagia</taxon>
        <taxon>Cytophagales</taxon>
        <taxon>Hymenobacteraceae</taxon>
        <taxon>Pontibacter</taxon>
    </lineage>
</organism>
<evidence type="ECO:0000313" key="2">
    <source>
        <dbReference type="EMBL" id="MBW7468902.1"/>
    </source>
</evidence>
<proteinExistence type="predicted"/>
<accession>A0ABS7CYJ3</accession>